<reference evidence="4 5" key="2">
    <citation type="submission" date="2018-06" db="EMBL/GenBank/DDBJ databases">
        <authorList>
            <consortium name="Pathogen Informatics"/>
            <person name="Doyle S."/>
        </authorList>
    </citation>
    <scope>NUCLEOTIDE SEQUENCE [LARGE SCALE GENOMIC DNA]</scope>
    <source>
        <strain evidence="4 5">NCTC12000</strain>
    </source>
</reference>
<dbReference type="GO" id="GO:0051536">
    <property type="term" value="F:iron-sulfur cluster binding"/>
    <property type="evidence" value="ECO:0007669"/>
    <property type="project" value="InterPro"/>
</dbReference>
<dbReference type="STRING" id="91892.BIZ52_08345"/>
<dbReference type="Gene3D" id="3.90.1010.10">
    <property type="match status" value="1"/>
</dbReference>
<evidence type="ECO:0000313" key="4">
    <source>
        <dbReference type="EMBL" id="STX79887.1"/>
    </source>
</evidence>
<reference evidence="2" key="3">
    <citation type="submission" date="2019-10" db="EMBL/GenBank/DDBJ databases">
        <authorList>
            <consortium name="NCBI Pathogen Detection Project"/>
        </authorList>
    </citation>
    <scope>NUCLEOTIDE SEQUENCE</scope>
    <source>
        <strain evidence="2">AZ00058701</strain>
    </source>
</reference>
<dbReference type="InterPro" id="IPR002871">
    <property type="entry name" value="NIF_FeS_clus_asmbl_NifU_N"/>
</dbReference>
<dbReference type="OMA" id="WLCRQLE"/>
<proteinExistence type="predicted"/>
<dbReference type="Proteomes" id="UP000866496">
    <property type="component" value="Unassembled WGS sequence"/>
</dbReference>
<dbReference type="GO" id="GO:0016226">
    <property type="term" value="P:iron-sulfur cluster assembly"/>
    <property type="evidence" value="ECO:0007669"/>
    <property type="project" value="InterPro"/>
</dbReference>
<dbReference type="AlphaFoldDB" id="A0A130XW30"/>
<evidence type="ECO:0000313" key="6">
    <source>
        <dbReference type="Proteomes" id="UP000866496"/>
    </source>
</evidence>
<evidence type="ECO:0000259" key="1">
    <source>
        <dbReference type="Pfam" id="PF01592"/>
    </source>
</evidence>
<dbReference type="GO" id="GO:0005506">
    <property type="term" value="F:iron ion binding"/>
    <property type="evidence" value="ECO:0007669"/>
    <property type="project" value="InterPro"/>
</dbReference>
<evidence type="ECO:0000313" key="5">
    <source>
        <dbReference type="Proteomes" id="UP000254631"/>
    </source>
</evidence>
<dbReference type="EMBL" id="DACWHX010000025">
    <property type="protein sequence ID" value="HAU1881503.1"/>
    <property type="molecule type" value="Genomic_DNA"/>
</dbReference>
<dbReference type="Pfam" id="PF01592">
    <property type="entry name" value="NifU_N"/>
    <property type="match status" value="1"/>
</dbReference>
<dbReference type="SUPFAM" id="SSF82649">
    <property type="entry name" value="SufE/NifU"/>
    <property type="match status" value="1"/>
</dbReference>
<dbReference type="EMBL" id="JAPXIC010000052">
    <property type="protein sequence ID" value="MCZ4719176.1"/>
    <property type="molecule type" value="Genomic_DNA"/>
</dbReference>
<dbReference type="Proteomes" id="UP001071279">
    <property type="component" value="Unassembled WGS sequence"/>
</dbReference>
<sequence length="127" mass="14800">MMYNKIVQDYFFQPQHIGKLDLNDPFVIGVQSQPINQLNTVHFYIKCDGDKLISKARFKTNGNPYVIAAMEWICCQIEGKTLESLPLIDFQILINVLQITNNQYPVAVQVEDIYKEALTLMRKKFER</sequence>
<evidence type="ECO:0000313" key="2">
    <source>
        <dbReference type="EMBL" id="HAU1881503.1"/>
    </source>
</evidence>
<dbReference type="GeneID" id="57035734"/>
<reference evidence="3" key="4">
    <citation type="submission" date="2022-12" db="EMBL/GenBank/DDBJ databases">
        <title>Comparative genomics of Legionella pneumophila isolates from the West Bank and Germany support molecular epidemiology of Legionnaires disease.</title>
        <authorList>
            <person name="Zayed A.R."/>
            <person name="Bitar D.M."/>
            <person name="Steinert M."/>
            <person name="Lueck C."/>
            <person name="Brettar I."/>
            <person name="Hoefle M.G."/>
            <person name="Bunk B."/>
        </authorList>
    </citation>
    <scope>NUCLEOTIDE SEQUENCE</scope>
    <source>
        <strain evidence="3">H23</strain>
    </source>
</reference>
<accession>A0A130XW30</accession>
<organism evidence="2 6">
    <name type="scientific">Legionella pneumophila</name>
    <dbReference type="NCBI Taxonomy" id="446"/>
    <lineage>
        <taxon>Bacteria</taxon>
        <taxon>Pseudomonadati</taxon>
        <taxon>Pseudomonadota</taxon>
        <taxon>Gammaproteobacteria</taxon>
        <taxon>Legionellales</taxon>
        <taxon>Legionellaceae</taxon>
        <taxon>Legionella</taxon>
    </lineage>
</organism>
<gene>
    <name evidence="4" type="primary">nifU_2</name>
    <name evidence="2" type="ORF">JBJ86_14770</name>
    <name evidence="4" type="ORF">NCTC12000_01885</name>
    <name evidence="3" type="ORF">O6C86_08075</name>
</gene>
<dbReference type="Proteomes" id="UP000254631">
    <property type="component" value="Unassembled WGS sequence"/>
</dbReference>
<feature type="domain" description="NIF system FeS cluster assembly NifU N-terminal" evidence="1">
    <location>
        <begin position="2"/>
        <end position="119"/>
    </location>
</feature>
<evidence type="ECO:0000313" key="3">
    <source>
        <dbReference type="EMBL" id="MCZ4719176.1"/>
    </source>
</evidence>
<dbReference type="RefSeq" id="WP_010947471.1">
    <property type="nucleotide sequence ID" value="NZ_AP024961.1"/>
</dbReference>
<protein>
    <submittedName>
        <fullName evidence="3">Iron-sulfur cluster assembly scaffold protein</fullName>
    </submittedName>
    <submittedName>
        <fullName evidence="4">NifU family iron binding protein, [Fe-S] cluster formation/repair protein IscU, HesB</fullName>
    </submittedName>
</protein>
<dbReference type="EMBL" id="UGOL01000001">
    <property type="protein sequence ID" value="STX79887.1"/>
    <property type="molecule type" value="Genomic_DNA"/>
</dbReference>
<reference evidence="2" key="1">
    <citation type="journal article" date="2018" name="Genome Biol.">
        <title>SKESA: strategic k-mer extension for scrupulous assemblies.</title>
        <authorList>
            <person name="Souvorov A."/>
            <person name="Agarwala R."/>
            <person name="Lipman D.J."/>
        </authorList>
    </citation>
    <scope>NUCLEOTIDE SEQUENCE</scope>
    <source>
        <strain evidence="2">AZ00058701</strain>
    </source>
</reference>
<name>A0A130XW30_LEGPN</name>